<dbReference type="Pfam" id="PF10306">
    <property type="entry name" value="FLILHELTA"/>
    <property type="match status" value="1"/>
</dbReference>
<dbReference type="Proteomes" id="UP000054007">
    <property type="component" value="Unassembled WGS sequence"/>
</dbReference>
<dbReference type="STRING" id="1314674.A0A0D7BH74"/>
<dbReference type="GO" id="GO:0005739">
    <property type="term" value="C:mitochondrion"/>
    <property type="evidence" value="ECO:0007669"/>
    <property type="project" value="TreeGrafter"/>
</dbReference>
<dbReference type="AlphaFoldDB" id="A0A0D7BH74"/>
<name>A0A0D7BH74_9AGAR</name>
<protein>
    <submittedName>
        <fullName evidence="1">Uncharacterized protein</fullName>
    </submittedName>
</protein>
<sequence length="165" mass="18085">MAAKYKDALKSISARTGAPLPSLIISFGLLHELTAIIPLVGGFYAARAFGVGETVVRAVKEDNNPGWMHQKAKTWLDEGANWTDRVGRRYGYFGLEKGSKASDSAVTQEHHLAGDIANAVVAYGLVKLLVPARIGVSLYLSPAFSRRIVDPTYRFVAKRFRRPPQ</sequence>
<organism evidence="1 2">
    <name type="scientific">Cylindrobasidium torrendii FP15055 ss-10</name>
    <dbReference type="NCBI Taxonomy" id="1314674"/>
    <lineage>
        <taxon>Eukaryota</taxon>
        <taxon>Fungi</taxon>
        <taxon>Dikarya</taxon>
        <taxon>Basidiomycota</taxon>
        <taxon>Agaricomycotina</taxon>
        <taxon>Agaricomycetes</taxon>
        <taxon>Agaricomycetidae</taxon>
        <taxon>Agaricales</taxon>
        <taxon>Marasmiineae</taxon>
        <taxon>Physalacriaceae</taxon>
        <taxon>Cylindrobasidium</taxon>
    </lineage>
</organism>
<gene>
    <name evidence="1" type="ORF">CYLTODRAFT_349404</name>
</gene>
<evidence type="ECO:0000313" key="2">
    <source>
        <dbReference type="Proteomes" id="UP000054007"/>
    </source>
</evidence>
<accession>A0A0D7BH74</accession>
<keyword evidence="2" id="KW-1185">Reference proteome</keyword>
<proteinExistence type="predicted"/>
<dbReference type="PANTHER" id="PTHR28002">
    <property type="entry name" value="MIOREX COMPLEX COMPONENT 11"/>
    <property type="match status" value="1"/>
</dbReference>
<dbReference type="OrthoDB" id="5580261at2759"/>
<dbReference type="EMBL" id="KN880483">
    <property type="protein sequence ID" value="KIY69464.1"/>
    <property type="molecule type" value="Genomic_DNA"/>
</dbReference>
<evidence type="ECO:0000313" key="1">
    <source>
        <dbReference type="EMBL" id="KIY69464.1"/>
    </source>
</evidence>
<reference evidence="1 2" key="1">
    <citation type="journal article" date="2015" name="Fungal Genet. Biol.">
        <title>Evolution of novel wood decay mechanisms in Agaricales revealed by the genome sequences of Fistulina hepatica and Cylindrobasidium torrendii.</title>
        <authorList>
            <person name="Floudas D."/>
            <person name="Held B.W."/>
            <person name="Riley R."/>
            <person name="Nagy L.G."/>
            <person name="Koehler G."/>
            <person name="Ransdell A.S."/>
            <person name="Younus H."/>
            <person name="Chow J."/>
            <person name="Chiniquy J."/>
            <person name="Lipzen A."/>
            <person name="Tritt A."/>
            <person name="Sun H."/>
            <person name="Haridas S."/>
            <person name="LaButti K."/>
            <person name="Ohm R.A."/>
            <person name="Kues U."/>
            <person name="Blanchette R.A."/>
            <person name="Grigoriev I.V."/>
            <person name="Minto R.E."/>
            <person name="Hibbett D.S."/>
        </authorList>
    </citation>
    <scope>NUCLEOTIDE SEQUENCE [LARGE SCALE GENOMIC DNA]</scope>
    <source>
        <strain evidence="1 2">FP15055 ss-10</strain>
    </source>
</reference>
<dbReference type="InterPro" id="IPR018811">
    <property type="entry name" value="MRX11"/>
</dbReference>
<dbReference type="PANTHER" id="PTHR28002:SF1">
    <property type="entry name" value="MIOREX COMPLEX COMPONENT 11"/>
    <property type="match status" value="1"/>
</dbReference>